<dbReference type="Gene3D" id="3.40.50.2000">
    <property type="entry name" value="Glycogen Phosphorylase B"/>
    <property type="match status" value="2"/>
</dbReference>
<evidence type="ECO:0000313" key="3">
    <source>
        <dbReference type="EMBL" id="TWT85524.1"/>
    </source>
</evidence>
<dbReference type="PANTHER" id="PTHR12526">
    <property type="entry name" value="GLYCOSYLTRANSFERASE"/>
    <property type="match status" value="1"/>
</dbReference>
<dbReference type="InterPro" id="IPR028098">
    <property type="entry name" value="Glyco_trans_4-like_N"/>
</dbReference>
<accession>A0A5C5ZDV3</accession>
<dbReference type="Pfam" id="PF00534">
    <property type="entry name" value="Glycos_transf_1"/>
    <property type="match status" value="1"/>
</dbReference>
<keyword evidence="4" id="KW-1185">Reference proteome</keyword>
<feature type="domain" description="Glycosyltransferase subfamily 4-like N-terminal" evidence="2">
    <location>
        <begin position="45"/>
        <end position="200"/>
    </location>
</feature>
<dbReference type="EMBL" id="SJPO01000001">
    <property type="protein sequence ID" value="TWT85524.1"/>
    <property type="molecule type" value="Genomic_DNA"/>
</dbReference>
<feature type="domain" description="Glycosyl transferase family 1" evidence="1">
    <location>
        <begin position="210"/>
        <end position="367"/>
    </location>
</feature>
<evidence type="ECO:0000259" key="1">
    <source>
        <dbReference type="Pfam" id="PF00534"/>
    </source>
</evidence>
<evidence type="ECO:0000313" key="4">
    <source>
        <dbReference type="Proteomes" id="UP000318478"/>
    </source>
</evidence>
<keyword evidence="3" id="KW-0808">Transferase</keyword>
<proteinExistence type="predicted"/>
<name>A0A5C5ZDV3_9BACT</name>
<dbReference type="Pfam" id="PF13439">
    <property type="entry name" value="Glyco_transf_4"/>
    <property type="match status" value="1"/>
</dbReference>
<gene>
    <name evidence="3" type="primary">mshA_2</name>
    <name evidence="3" type="ORF">Pla123a_03310</name>
</gene>
<comment type="caution">
    <text evidence="3">The sequence shown here is derived from an EMBL/GenBank/DDBJ whole genome shotgun (WGS) entry which is preliminary data.</text>
</comment>
<dbReference type="AlphaFoldDB" id="A0A5C5ZDV3"/>
<protein>
    <submittedName>
        <fullName evidence="3">D-inositol 3-phosphate glycosyltransferase</fullName>
        <ecNumber evidence="3">2.4.1.250</ecNumber>
    </submittedName>
</protein>
<organism evidence="3 4">
    <name type="scientific">Posidoniimonas polymericola</name>
    <dbReference type="NCBI Taxonomy" id="2528002"/>
    <lineage>
        <taxon>Bacteria</taxon>
        <taxon>Pseudomonadati</taxon>
        <taxon>Planctomycetota</taxon>
        <taxon>Planctomycetia</taxon>
        <taxon>Pirellulales</taxon>
        <taxon>Lacipirellulaceae</taxon>
        <taxon>Posidoniimonas</taxon>
    </lineage>
</organism>
<dbReference type="Proteomes" id="UP000318478">
    <property type="component" value="Unassembled WGS sequence"/>
</dbReference>
<evidence type="ECO:0000259" key="2">
    <source>
        <dbReference type="Pfam" id="PF13439"/>
    </source>
</evidence>
<reference evidence="3 4" key="1">
    <citation type="submission" date="2019-02" db="EMBL/GenBank/DDBJ databases">
        <title>Deep-cultivation of Planctomycetes and their phenomic and genomic characterization uncovers novel biology.</title>
        <authorList>
            <person name="Wiegand S."/>
            <person name="Jogler M."/>
            <person name="Boedeker C."/>
            <person name="Pinto D."/>
            <person name="Vollmers J."/>
            <person name="Rivas-Marin E."/>
            <person name="Kohn T."/>
            <person name="Peeters S.H."/>
            <person name="Heuer A."/>
            <person name="Rast P."/>
            <person name="Oberbeckmann S."/>
            <person name="Bunk B."/>
            <person name="Jeske O."/>
            <person name="Meyerdierks A."/>
            <person name="Storesund J.E."/>
            <person name="Kallscheuer N."/>
            <person name="Luecker S."/>
            <person name="Lage O.M."/>
            <person name="Pohl T."/>
            <person name="Merkel B.J."/>
            <person name="Hornburger P."/>
            <person name="Mueller R.-W."/>
            <person name="Bruemmer F."/>
            <person name="Labrenz M."/>
            <person name="Spormann A.M."/>
            <person name="Op Den Camp H."/>
            <person name="Overmann J."/>
            <person name="Amann R."/>
            <person name="Jetten M.S.M."/>
            <person name="Mascher T."/>
            <person name="Medema M.H."/>
            <person name="Devos D.P."/>
            <person name="Kaster A.-K."/>
            <person name="Ovreas L."/>
            <person name="Rohde M."/>
            <person name="Galperin M.Y."/>
            <person name="Jogler C."/>
        </authorList>
    </citation>
    <scope>NUCLEOTIDE SEQUENCE [LARGE SCALE GENOMIC DNA]</scope>
    <source>
        <strain evidence="3 4">Pla123a</strain>
    </source>
</reference>
<dbReference type="PANTHER" id="PTHR12526:SF636">
    <property type="entry name" value="BLL3647 PROTEIN"/>
    <property type="match status" value="1"/>
</dbReference>
<dbReference type="InterPro" id="IPR001296">
    <property type="entry name" value="Glyco_trans_1"/>
</dbReference>
<dbReference type="OrthoDB" id="9775208at2"/>
<dbReference type="EC" id="2.4.1.250" evidence="3"/>
<sequence length="416" mass="44563">MNSLTPITSVMIPPLRVLTPEDPAGVSGAKQLPRVLHVINGEHYSGAERVQDLLALRLPDHGFEAGFVALKPGRFGSCRRSVDTPLEELAMRSRWDLRAVGRVARAAQAGGYQIIHAHTPRSAMVAALAARQLELPFVYHVHSPTSRDSTRWLANLVNGRIERLSIAGAAKLITVSPTLTDHMKSLGVPDERLRCVLNGVPKVAGAEPRKKREGVWTLGMVALFRPRKGAEVLLEALALLKSKGQDVRLSAIGPFETPDYEEHLVSLAGRLGVGNSVSWIGFTEGVGAELDRVDALVLPSLFGEGLPMVVLEAMAAGLPVIATHCEGTAEAVAHRETGYLVEPSSVSQLAGAIDSLLTGELDYEQASARSIARHAERFSDDAMAAQVAEVYRELLGLPDARAESIADGLHPSEAPV</sequence>
<dbReference type="GO" id="GO:0102710">
    <property type="term" value="F:D-inositol-3-phosphate glycosyltransferase activity"/>
    <property type="evidence" value="ECO:0007669"/>
    <property type="project" value="UniProtKB-EC"/>
</dbReference>
<keyword evidence="3" id="KW-0328">Glycosyltransferase</keyword>
<dbReference type="SUPFAM" id="SSF53756">
    <property type="entry name" value="UDP-Glycosyltransferase/glycogen phosphorylase"/>
    <property type="match status" value="1"/>
</dbReference>